<dbReference type="RefSeq" id="WP_187067503.1">
    <property type="nucleotide sequence ID" value="NZ_JACRVF010000003.1"/>
</dbReference>
<dbReference type="EMBL" id="JACRVF010000003">
    <property type="protein sequence ID" value="MBC5993478.1"/>
    <property type="molecule type" value="Genomic_DNA"/>
</dbReference>
<comment type="caution">
    <text evidence="1">The sequence shown here is derived from an EMBL/GenBank/DDBJ whole genome shotgun (WGS) entry which is preliminary data.</text>
</comment>
<dbReference type="AlphaFoldDB" id="A0A923N6D1"/>
<sequence>MKIIVLLFAFLFGFGATVKKSADDMKKMQQRTELNEYKSYPNLLPEVEIVAEKQ</sequence>
<reference evidence="1" key="1">
    <citation type="submission" date="2020-08" db="EMBL/GenBank/DDBJ databases">
        <title>Pontibacter sp. SD6 16S ribosomal RNA gene Genome sequencing and assembly.</title>
        <authorList>
            <person name="Kang M."/>
        </authorList>
    </citation>
    <scope>NUCLEOTIDE SEQUENCE</scope>
    <source>
        <strain evidence="1">SD6</strain>
    </source>
</reference>
<keyword evidence="2" id="KW-1185">Reference proteome</keyword>
<evidence type="ECO:0000313" key="1">
    <source>
        <dbReference type="EMBL" id="MBC5993478.1"/>
    </source>
</evidence>
<organism evidence="1 2">
    <name type="scientific">Pontibacter cellulosilyticus</name>
    <dbReference type="NCBI Taxonomy" id="1720253"/>
    <lineage>
        <taxon>Bacteria</taxon>
        <taxon>Pseudomonadati</taxon>
        <taxon>Bacteroidota</taxon>
        <taxon>Cytophagia</taxon>
        <taxon>Cytophagales</taxon>
        <taxon>Hymenobacteraceae</taxon>
        <taxon>Pontibacter</taxon>
    </lineage>
</organism>
<proteinExistence type="predicted"/>
<accession>A0A923N6D1</accession>
<gene>
    <name evidence="1" type="ORF">H8S84_11585</name>
</gene>
<protein>
    <submittedName>
        <fullName evidence="1">Uncharacterized protein</fullName>
    </submittedName>
</protein>
<evidence type="ECO:0000313" key="2">
    <source>
        <dbReference type="Proteomes" id="UP000603640"/>
    </source>
</evidence>
<name>A0A923N6D1_9BACT</name>
<dbReference type="Proteomes" id="UP000603640">
    <property type="component" value="Unassembled WGS sequence"/>
</dbReference>